<dbReference type="Proteomes" id="UP000306855">
    <property type="component" value="Unassembled WGS sequence"/>
</dbReference>
<evidence type="ECO:0000313" key="3">
    <source>
        <dbReference type="Proteomes" id="UP000289316"/>
    </source>
</evidence>
<protein>
    <submittedName>
        <fullName evidence="1">Uncharacterized protein</fullName>
    </submittedName>
</protein>
<name>A0A4Q2AZ22_9LACO</name>
<proteinExistence type="predicted"/>
<evidence type="ECO:0000313" key="2">
    <source>
        <dbReference type="EMBL" id="TGY55752.1"/>
    </source>
</evidence>
<reference evidence="1 3" key="1">
    <citation type="submission" date="2018-09" db="EMBL/GenBank/DDBJ databases">
        <title>Murine metabolic-syndrome-specific gut microbial biobank.</title>
        <authorList>
            <person name="Liu C."/>
        </authorList>
    </citation>
    <scope>NUCLEOTIDE SEQUENCE [LARGE SCALE GENOMIC DNA]</scope>
    <source>
        <strain evidence="1 3">C-30</strain>
    </source>
</reference>
<evidence type="ECO:0000313" key="1">
    <source>
        <dbReference type="EMBL" id="RXV74697.1"/>
    </source>
</evidence>
<dbReference type="AlphaFoldDB" id="A0A4Q2AZ22"/>
<gene>
    <name evidence="1" type="ORF">D6C19_04460</name>
    <name evidence="2" type="ORF">E5340_04790</name>
</gene>
<dbReference type="Proteomes" id="UP000289316">
    <property type="component" value="Unassembled WGS sequence"/>
</dbReference>
<dbReference type="RefSeq" id="WP_004047584.1">
    <property type="nucleotide sequence ID" value="NZ_BDFM01000189.1"/>
</dbReference>
<dbReference type="OrthoDB" id="2306983at2"/>
<reference evidence="2 4" key="2">
    <citation type="submission" date="2019-04" db="EMBL/GenBank/DDBJ databases">
        <title>Microbes associate with the intestines of laboratory mice.</title>
        <authorList>
            <person name="Navarre W."/>
            <person name="Wong E."/>
            <person name="Huang K."/>
            <person name="Tropini C."/>
            <person name="Ng K."/>
            <person name="Yu B."/>
        </authorList>
    </citation>
    <scope>NUCLEOTIDE SEQUENCE [LARGE SCALE GENOMIC DNA]</scope>
    <source>
        <strain evidence="2 4">NM26_J9</strain>
    </source>
</reference>
<comment type="caution">
    <text evidence="1">The sequence shown here is derived from an EMBL/GenBank/DDBJ whole genome shotgun (WGS) entry which is preliminary data.</text>
</comment>
<dbReference type="EMBL" id="SRYK01000017">
    <property type="protein sequence ID" value="TGY55752.1"/>
    <property type="molecule type" value="Genomic_DNA"/>
</dbReference>
<organism evidence="1 3">
    <name type="scientific">Ligilactobacillus murinus</name>
    <dbReference type="NCBI Taxonomy" id="1622"/>
    <lineage>
        <taxon>Bacteria</taxon>
        <taxon>Bacillati</taxon>
        <taxon>Bacillota</taxon>
        <taxon>Bacilli</taxon>
        <taxon>Lactobacillales</taxon>
        <taxon>Lactobacillaceae</taxon>
        <taxon>Ligilactobacillus</taxon>
    </lineage>
</organism>
<dbReference type="EMBL" id="QZFR01000023">
    <property type="protein sequence ID" value="RXV74697.1"/>
    <property type="molecule type" value="Genomic_DNA"/>
</dbReference>
<accession>A0A4Q2AZ22</accession>
<sequence length="75" mass="8681">MPNLLEKIYFEEQDQTMLVLSTKQNFKGATAIVDGSDKCFMIIRVHFRSLESYRANRIIVVVKGNYIADKIKEIV</sequence>
<evidence type="ECO:0000313" key="4">
    <source>
        <dbReference type="Proteomes" id="UP000306855"/>
    </source>
</evidence>